<feature type="domain" description="Trehalose synthase N-terminal" evidence="8">
    <location>
        <begin position="47"/>
        <end position="198"/>
    </location>
</feature>
<dbReference type="InterPro" id="IPR001296">
    <property type="entry name" value="Glyco_trans_1"/>
</dbReference>
<evidence type="ECO:0000256" key="1">
    <source>
        <dbReference type="ARBA" id="ARBA00009481"/>
    </source>
</evidence>
<protein>
    <submittedName>
        <fullName evidence="9">Trehalose synthase</fullName>
    </submittedName>
</protein>
<evidence type="ECO:0000259" key="7">
    <source>
        <dbReference type="Pfam" id="PF00534"/>
    </source>
</evidence>
<evidence type="ECO:0000256" key="3">
    <source>
        <dbReference type="ARBA" id="ARBA00022526"/>
    </source>
</evidence>
<dbReference type="GO" id="GO:0016757">
    <property type="term" value="F:glycosyltransferase activity"/>
    <property type="evidence" value="ECO:0007669"/>
    <property type="project" value="UniProtKB-KW"/>
</dbReference>
<dbReference type="PANTHER" id="PTHR47779:SF1">
    <property type="entry name" value="SYNTHASE (CCG-9), PUTATIVE (AFU_ORTHOLOGUE AFUA_3G12100)-RELATED"/>
    <property type="match status" value="1"/>
</dbReference>
<dbReference type="OrthoDB" id="9790710at2"/>
<dbReference type="InterPro" id="IPR052078">
    <property type="entry name" value="Trehalose_Metab_GTase"/>
</dbReference>
<dbReference type="PANTHER" id="PTHR47779">
    <property type="entry name" value="SYNTHASE (CCG-9), PUTATIVE (AFU_ORTHOLOGUE AFUA_3G12100)-RELATED"/>
    <property type="match status" value="1"/>
</dbReference>
<dbReference type="AlphaFoldDB" id="A0A0F6SEW4"/>
<evidence type="ECO:0000256" key="5">
    <source>
        <dbReference type="ARBA" id="ARBA00022679"/>
    </source>
</evidence>
<gene>
    <name evidence="9" type="ORF">DB32_003048</name>
</gene>
<dbReference type="SUPFAM" id="SSF53756">
    <property type="entry name" value="UDP-Glycosyltransferase/glycogen phosphorylase"/>
    <property type="match status" value="1"/>
</dbReference>
<keyword evidence="3" id="KW-0313">Glucose metabolism</keyword>
<dbReference type="STRING" id="927083.DB32_003048"/>
<keyword evidence="6" id="KW-0119">Carbohydrate metabolism</keyword>
<keyword evidence="4" id="KW-0328">Glycosyltransferase</keyword>
<sequence length="495" mass="53156">MGLISDVEIGAVSLDRFVPVLGPERVATTLGIAASVREKLHGGAVWNVNSTAVGGGVAEMLPPLLAYARGMQIDARWVVIHGEHDFFVLTKRVHHALHGSVGEGGPPHEVDRALYEATCTANASELALRLGPGDVVILHDPQTAGMAPHLIDRGARVIWRCHIGADVRTPEVDQGWAFLRPYLERVPVLVFSRREYVPRDLDGPRVRIIQPSIDAFSPKNEDMDVDVVRAILAHVGVLSGPCPDRASPVYTRRDGSPARVERVADIVRAGPAPDVDVPLVVQVSRWDPLKDMHGVMCGFAKLIASGRAGDSALVLAGPNVHAVADDPEGPRVYHDVLDGWYKLPPSARARITLAMLPTADVDENAAIVNALQRHGEIVVQKSLHEGFGLTVTEAMWKSRTVIATRTGGIQDQIVQGESGIMIDDALDLDAFANALAGLVSDPDRRRRMGAAARARATEHFLGIRHLLDYAAVIDEMLSATAAPARTVDQSAGAIA</sequence>
<name>A0A0F6SEW4_9BACT</name>
<accession>A0A0F6SEW4</accession>
<dbReference type="InterPro" id="IPR049438">
    <property type="entry name" value="TreT_GT1"/>
</dbReference>
<comment type="subunit">
    <text evidence="2">Homodimer.</text>
</comment>
<dbReference type="Pfam" id="PF21269">
    <property type="entry name" value="TreT_GT1"/>
    <property type="match status" value="1"/>
</dbReference>
<organism evidence="9 10">
    <name type="scientific">Sandaracinus amylolyticus</name>
    <dbReference type="NCBI Taxonomy" id="927083"/>
    <lineage>
        <taxon>Bacteria</taxon>
        <taxon>Pseudomonadati</taxon>
        <taxon>Myxococcota</taxon>
        <taxon>Polyangia</taxon>
        <taxon>Polyangiales</taxon>
        <taxon>Sandaracinaceae</taxon>
        <taxon>Sandaracinus</taxon>
    </lineage>
</organism>
<evidence type="ECO:0000313" key="9">
    <source>
        <dbReference type="EMBL" id="AKF05899.1"/>
    </source>
</evidence>
<dbReference type="EMBL" id="CP011125">
    <property type="protein sequence ID" value="AKF05899.1"/>
    <property type="molecule type" value="Genomic_DNA"/>
</dbReference>
<keyword evidence="5" id="KW-0808">Transferase</keyword>
<proteinExistence type="inferred from homology"/>
<dbReference type="Gene3D" id="3.40.50.2000">
    <property type="entry name" value="Glycogen Phosphorylase B"/>
    <property type="match status" value="2"/>
</dbReference>
<dbReference type="KEGG" id="samy:DB32_003048"/>
<evidence type="ECO:0000256" key="6">
    <source>
        <dbReference type="ARBA" id="ARBA00023277"/>
    </source>
</evidence>
<evidence type="ECO:0000256" key="4">
    <source>
        <dbReference type="ARBA" id="ARBA00022676"/>
    </source>
</evidence>
<feature type="domain" description="Glycosyl transferase family 1" evidence="7">
    <location>
        <begin position="371"/>
        <end position="454"/>
    </location>
</feature>
<dbReference type="Pfam" id="PF00534">
    <property type="entry name" value="Glycos_transf_1"/>
    <property type="match status" value="1"/>
</dbReference>
<dbReference type="GO" id="GO:0006006">
    <property type="term" value="P:glucose metabolic process"/>
    <property type="evidence" value="ECO:0007669"/>
    <property type="project" value="UniProtKB-KW"/>
</dbReference>
<evidence type="ECO:0000313" key="10">
    <source>
        <dbReference type="Proteomes" id="UP000034883"/>
    </source>
</evidence>
<dbReference type="RefSeq" id="WP_053233121.1">
    <property type="nucleotide sequence ID" value="NZ_CP011125.1"/>
</dbReference>
<comment type="similarity">
    <text evidence="1">Belongs to the glycosyltransferase group 1 family. Glycosyltransferase 4 subfamily.</text>
</comment>
<evidence type="ECO:0000256" key="2">
    <source>
        <dbReference type="ARBA" id="ARBA00011738"/>
    </source>
</evidence>
<keyword evidence="10" id="KW-1185">Reference proteome</keyword>
<dbReference type="Proteomes" id="UP000034883">
    <property type="component" value="Chromosome"/>
</dbReference>
<evidence type="ECO:0000259" key="8">
    <source>
        <dbReference type="Pfam" id="PF21269"/>
    </source>
</evidence>
<reference evidence="9 10" key="1">
    <citation type="submission" date="2015-03" db="EMBL/GenBank/DDBJ databases">
        <title>Genome assembly of Sandaracinus amylolyticus DSM 53668.</title>
        <authorList>
            <person name="Sharma G."/>
            <person name="Subramanian S."/>
        </authorList>
    </citation>
    <scope>NUCLEOTIDE SEQUENCE [LARGE SCALE GENOMIC DNA]</scope>
    <source>
        <strain evidence="9 10">DSM 53668</strain>
    </source>
</reference>